<organism evidence="1 2">
    <name type="scientific">Halocaridina rubra</name>
    <name type="common">Hawaiian red shrimp</name>
    <dbReference type="NCBI Taxonomy" id="373956"/>
    <lineage>
        <taxon>Eukaryota</taxon>
        <taxon>Metazoa</taxon>
        <taxon>Ecdysozoa</taxon>
        <taxon>Arthropoda</taxon>
        <taxon>Crustacea</taxon>
        <taxon>Multicrustacea</taxon>
        <taxon>Malacostraca</taxon>
        <taxon>Eumalacostraca</taxon>
        <taxon>Eucarida</taxon>
        <taxon>Decapoda</taxon>
        <taxon>Pleocyemata</taxon>
        <taxon>Caridea</taxon>
        <taxon>Atyoidea</taxon>
        <taxon>Atyidae</taxon>
        <taxon>Halocaridina</taxon>
    </lineage>
</organism>
<evidence type="ECO:0000313" key="1">
    <source>
        <dbReference type="EMBL" id="KAK7071655.1"/>
    </source>
</evidence>
<dbReference type="Proteomes" id="UP001381693">
    <property type="component" value="Unassembled WGS sequence"/>
</dbReference>
<dbReference type="EMBL" id="JAXCGZ010014097">
    <property type="protein sequence ID" value="KAK7071655.1"/>
    <property type="molecule type" value="Genomic_DNA"/>
</dbReference>
<comment type="caution">
    <text evidence="1">The sequence shown here is derived from an EMBL/GenBank/DDBJ whole genome shotgun (WGS) entry which is preliminary data.</text>
</comment>
<dbReference type="AlphaFoldDB" id="A0AAN8WSU0"/>
<reference evidence="1 2" key="1">
    <citation type="submission" date="2023-11" db="EMBL/GenBank/DDBJ databases">
        <title>Halocaridina rubra genome assembly.</title>
        <authorList>
            <person name="Smith C."/>
        </authorList>
    </citation>
    <scope>NUCLEOTIDE SEQUENCE [LARGE SCALE GENOMIC DNA]</scope>
    <source>
        <strain evidence="1">EP-1</strain>
        <tissue evidence="1">Whole</tissue>
    </source>
</reference>
<sequence>MTAVATQKTWKVLTFQEYISLTQSVNYSRTIVRFLEVVTLPSRPENLVSLDSCK</sequence>
<feature type="non-terminal residue" evidence="1">
    <location>
        <position position="54"/>
    </location>
</feature>
<protein>
    <submittedName>
        <fullName evidence="1">Uncharacterized protein</fullName>
    </submittedName>
</protein>
<keyword evidence="2" id="KW-1185">Reference proteome</keyword>
<evidence type="ECO:0000313" key="2">
    <source>
        <dbReference type="Proteomes" id="UP001381693"/>
    </source>
</evidence>
<name>A0AAN8WSU0_HALRR</name>
<proteinExistence type="predicted"/>
<gene>
    <name evidence="1" type="ORF">SK128_024411</name>
</gene>
<accession>A0AAN8WSU0</accession>